<dbReference type="eggNOG" id="KOG1205">
    <property type="taxonomic scope" value="Eukaryota"/>
</dbReference>
<organism evidence="6">
    <name type="scientific">Naegleria gruberi</name>
    <name type="common">Amoeba</name>
    <dbReference type="NCBI Taxonomy" id="5762"/>
    <lineage>
        <taxon>Eukaryota</taxon>
        <taxon>Discoba</taxon>
        <taxon>Heterolobosea</taxon>
        <taxon>Tetramitia</taxon>
        <taxon>Eutetramitia</taxon>
        <taxon>Vahlkampfiidae</taxon>
        <taxon>Naegleria</taxon>
    </lineage>
</organism>
<accession>D2W4U2</accession>
<feature type="compositionally biased region" description="Polar residues" evidence="4">
    <location>
        <begin position="283"/>
        <end position="294"/>
    </location>
</feature>
<dbReference type="PROSITE" id="PS00061">
    <property type="entry name" value="ADH_SHORT"/>
    <property type="match status" value="1"/>
</dbReference>
<dbReference type="Pfam" id="PF00106">
    <property type="entry name" value="adh_short"/>
    <property type="match status" value="2"/>
</dbReference>
<dbReference type="GO" id="GO:0016491">
    <property type="term" value="F:oxidoreductase activity"/>
    <property type="evidence" value="ECO:0007669"/>
    <property type="project" value="UniProtKB-KW"/>
</dbReference>
<evidence type="ECO:0000256" key="3">
    <source>
        <dbReference type="ARBA" id="ARBA00037096"/>
    </source>
</evidence>
<keyword evidence="2" id="KW-0560">Oxidoreductase</keyword>
<dbReference type="InterPro" id="IPR002347">
    <property type="entry name" value="SDR_fam"/>
</dbReference>
<dbReference type="InParanoid" id="D2W4U2"/>
<keyword evidence="6" id="KW-1185">Reference proteome</keyword>
<comment type="function">
    <text evidence="3">Putative oxidoreductase.</text>
</comment>
<proteinExistence type="inferred from homology"/>
<dbReference type="InterPro" id="IPR036291">
    <property type="entry name" value="NAD(P)-bd_dom_sf"/>
</dbReference>
<dbReference type="OMA" id="MRLTHAC"/>
<evidence type="ECO:0000256" key="2">
    <source>
        <dbReference type="ARBA" id="ARBA00023002"/>
    </source>
</evidence>
<dbReference type="Gene3D" id="3.40.50.720">
    <property type="entry name" value="NAD(P)-binding Rossmann-like Domain"/>
    <property type="match status" value="1"/>
</dbReference>
<dbReference type="VEuPathDB" id="AmoebaDB:NAEGRDRAFT_76428"/>
<evidence type="ECO:0000313" key="6">
    <source>
        <dbReference type="Proteomes" id="UP000006671"/>
    </source>
</evidence>
<name>D2W4U2_NAEGR</name>
<gene>
    <name evidence="5" type="ORF">NAEGRDRAFT_76428</name>
</gene>
<feature type="region of interest" description="Disordered" evidence="4">
    <location>
        <begin position="274"/>
        <end position="294"/>
    </location>
</feature>
<dbReference type="InterPro" id="IPR020904">
    <property type="entry name" value="Sc_DH/Rdtase_CS"/>
</dbReference>
<dbReference type="STRING" id="5762.D2W4U2"/>
<dbReference type="KEGG" id="ngr:NAEGRDRAFT_76428"/>
<dbReference type="PRINTS" id="PR00081">
    <property type="entry name" value="GDHRDH"/>
</dbReference>
<dbReference type="SUPFAM" id="SSF51735">
    <property type="entry name" value="NAD(P)-binding Rossmann-fold domains"/>
    <property type="match status" value="1"/>
</dbReference>
<dbReference type="Proteomes" id="UP000006671">
    <property type="component" value="Unassembled WGS sequence"/>
</dbReference>
<evidence type="ECO:0000313" key="5">
    <source>
        <dbReference type="EMBL" id="EFC35907.1"/>
    </source>
</evidence>
<dbReference type="PANTHER" id="PTHR44196:SF1">
    <property type="entry name" value="DEHYDROGENASE_REDUCTASE SDR FAMILY MEMBER 7B"/>
    <property type="match status" value="1"/>
</dbReference>
<comment type="similarity">
    <text evidence="1">Belongs to the short-chain dehydrogenases/reductases (SDR) family.</text>
</comment>
<dbReference type="GO" id="GO:0016020">
    <property type="term" value="C:membrane"/>
    <property type="evidence" value="ECO:0007669"/>
    <property type="project" value="TreeGrafter"/>
</dbReference>
<evidence type="ECO:0000256" key="1">
    <source>
        <dbReference type="ARBA" id="ARBA00006484"/>
    </source>
</evidence>
<dbReference type="PANTHER" id="PTHR44196">
    <property type="entry name" value="DEHYDROGENASE/REDUCTASE SDR FAMILY MEMBER 7B"/>
    <property type="match status" value="1"/>
</dbReference>
<dbReference type="OrthoDB" id="1274115at2759"/>
<dbReference type="GeneID" id="8860701"/>
<sequence length="294" mass="33149">MSSTSTTTIKDSYFREGNVIVISGASSGIGRGLALQLAKFKTNIVLIARTKSALEQVSKECLLNGALSTLILPCDVTNEDQVKNSIELIKIKYKEINQLFLCAGISGSIPFIEIEDMKIFEQINSNNSHITVISSMSGIIPIPLRTAYCMSKFAVEGFFRTLRSELKNTPKYSHLTITLICPGWVDTEIRKHHLTEHQTNYNIDNNGKMMTIDECVLKTLNAVRMKKYTQRFKLLYQFAPIIYDIVPSIIENMTIKKTGYKDLIINNNNKNINNNKNNGNNNEETVTVNRKSKL</sequence>
<dbReference type="AlphaFoldDB" id="D2W4U2"/>
<reference evidence="5 6" key="1">
    <citation type="journal article" date="2010" name="Cell">
        <title>The genome of Naegleria gruberi illuminates early eukaryotic versatility.</title>
        <authorList>
            <person name="Fritz-Laylin L.K."/>
            <person name="Prochnik S.E."/>
            <person name="Ginger M.L."/>
            <person name="Dacks J.B."/>
            <person name="Carpenter M.L."/>
            <person name="Field M.C."/>
            <person name="Kuo A."/>
            <person name="Paredez A."/>
            <person name="Chapman J."/>
            <person name="Pham J."/>
            <person name="Shu S."/>
            <person name="Neupane R."/>
            <person name="Cipriano M."/>
            <person name="Mancuso J."/>
            <person name="Tu H."/>
            <person name="Salamov A."/>
            <person name="Lindquist E."/>
            <person name="Shapiro H."/>
            <person name="Lucas S."/>
            <person name="Grigoriev I.V."/>
            <person name="Cande W.Z."/>
            <person name="Fulton C."/>
            <person name="Rokhsar D.S."/>
            <person name="Dawson S.C."/>
        </authorList>
    </citation>
    <scope>NUCLEOTIDE SEQUENCE [LARGE SCALE GENOMIC DNA]</scope>
    <source>
        <strain evidence="5 6">NEG-M</strain>
    </source>
</reference>
<evidence type="ECO:0000256" key="4">
    <source>
        <dbReference type="SAM" id="MobiDB-lite"/>
    </source>
</evidence>
<protein>
    <submittedName>
        <fullName evidence="5">Predicted protein</fullName>
    </submittedName>
</protein>
<dbReference type="RefSeq" id="XP_002668651.1">
    <property type="nucleotide sequence ID" value="XM_002668605.1"/>
</dbReference>
<dbReference type="EMBL" id="GG738987">
    <property type="protein sequence ID" value="EFC35907.1"/>
    <property type="molecule type" value="Genomic_DNA"/>
</dbReference>